<gene>
    <name evidence="1" type="ORF">BGW38_002792</name>
</gene>
<evidence type="ECO:0000313" key="1">
    <source>
        <dbReference type="EMBL" id="KAF9580534.1"/>
    </source>
</evidence>
<organism evidence="1 2">
    <name type="scientific">Lunasporangiospora selenospora</name>
    <dbReference type="NCBI Taxonomy" id="979761"/>
    <lineage>
        <taxon>Eukaryota</taxon>
        <taxon>Fungi</taxon>
        <taxon>Fungi incertae sedis</taxon>
        <taxon>Mucoromycota</taxon>
        <taxon>Mortierellomycotina</taxon>
        <taxon>Mortierellomycetes</taxon>
        <taxon>Mortierellales</taxon>
        <taxon>Mortierellaceae</taxon>
        <taxon>Lunasporangiospora</taxon>
    </lineage>
</organism>
<dbReference type="AlphaFoldDB" id="A0A9P6FSD3"/>
<accession>A0A9P6FSD3</accession>
<dbReference type="EMBL" id="JAABOA010002004">
    <property type="protein sequence ID" value="KAF9580534.1"/>
    <property type="molecule type" value="Genomic_DNA"/>
</dbReference>
<evidence type="ECO:0000313" key="2">
    <source>
        <dbReference type="Proteomes" id="UP000780801"/>
    </source>
</evidence>
<proteinExistence type="predicted"/>
<sequence>MNRSPPTAPLAPPSLWRQLAALLVTMLLLLVFAPSVSSLLRRPLVKTIAFQASHVPASHKEPETEPQGARAEESLGVHNWKRLVSGHAPLQDEMIDSQSQDRGTRQVQVRWYILEGLRAVPPASSPSAGLPPGLTTHDCEIRVEYPVQVPTEFKVDELKILTWDRVQEELLASHFATVDDQRFNREAFPMEALFARLQISTFASASRPRDVAARPSFTLSLSSLPTSGSRNIRR</sequence>
<reference evidence="1" key="1">
    <citation type="journal article" date="2020" name="Fungal Divers.">
        <title>Resolving the Mortierellaceae phylogeny through synthesis of multi-gene phylogenetics and phylogenomics.</title>
        <authorList>
            <person name="Vandepol N."/>
            <person name="Liber J."/>
            <person name="Desiro A."/>
            <person name="Na H."/>
            <person name="Kennedy M."/>
            <person name="Barry K."/>
            <person name="Grigoriev I.V."/>
            <person name="Miller A.N."/>
            <person name="O'Donnell K."/>
            <person name="Stajich J.E."/>
            <person name="Bonito G."/>
        </authorList>
    </citation>
    <scope>NUCLEOTIDE SEQUENCE</scope>
    <source>
        <strain evidence="1">KOD1015</strain>
    </source>
</reference>
<name>A0A9P6FSD3_9FUNG</name>
<comment type="caution">
    <text evidence="1">The sequence shown here is derived from an EMBL/GenBank/DDBJ whole genome shotgun (WGS) entry which is preliminary data.</text>
</comment>
<protein>
    <submittedName>
        <fullName evidence="1">Uncharacterized protein</fullName>
    </submittedName>
</protein>
<dbReference type="Proteomes" id="UP000780801">
    <property type="component" value="Unassembled WGS sequence"/>
</dbReference>
<keyword evidence="2" id="KW-1185">Reference proteome</keyword>